<dbReference type="GO" id="GO:0005829">
    <property type="term" value="C:cytosol"/>
    <property type="evidence" value="ECO:0007669"/>
    <property type="project" value="TreeGrafter"/>
</dbReference>
<comment type="pathway">
    <text evidence="1">Cofactor biosynthesis; tetrahydrofolate biosynthesis; 5,6,7,8-tetrahydrofolate from 7,8-dihydrofolate: step 1/1.</text>
</comment>
<keyword evidence="5" id="KW-0560">Oxidoreductase</keyword>
<dbReference type="Proteomes" id="UP000608662">
    <property type="component" value="Unassembled WGS sequence"/>
</dbReference>
<dbReference type="RefSeq" id="WP_170095010.1">
    <property type="nucleotide sequence ID" value="NZ_WOYG01000001.1"/>
</dbReference>
<evidence type="ECO:0000313" key="8">
    <source>
        <dbReference type="EMBL" id="NLV11310.1"/>
    </source>
</evidence>
<dbReference type="PIRSF" id="PIRSF000194">
    <property type="entry name" value="DHFR"/>
    <property type="match status" value="1"/>
</dbReference>
<dbReference type="GO" id="GO:0006730">
    <property type="term" value="P:one-carbon metabolic process"/>
    <property type="evidence" value="ECO:0007669"/>
    <property type="project" value="UniProtKB-KW"/>
</dbReference>
<dbReference type="OrthoDB" id="198183at2157"/>
<dbReference type="SUPFAM" id="SSF53597">
    <property type="entry name" value="Dihydrofolate reductase-like"/>
    <property type="match status" value="1"/>
</dbReference>
<sequence>MTDERADIEIVLVAAVAENGVIGNDGELPWHYPADLKHFKETTMGHPVVMGRRTFEGIVADLGEPLPGRTNVVLTSQRRAFPEGAVGVGSITAAIDAARETGSDVAYVVGGATVYEQFRERADRLVLTEVHETYDGDTYFPEIEWERWTETSRDDRDSLSFVEYGREE</sequence>
<evidence type="ECO:0000256" key="5">
    <source>
        <dbReference type="ARBA" id="ARBA00023002"/>
    </source>
</evidence>
<dbReference type="AlphaFoldDB" id="A0A847UI79"/>
<evidence type="ECO:0000259" key="7">
    <source>
        <dbReference type="PROSITE" id="PS51330"/>
    </source>
</evidence>
<gene>
    <name evidence="8" type="ORF">GOC74_15385</name>
</gene>
<dbReference type="InterPro" id="IPR012259">
    <property type="entry name" value="DHFR"/>
</dbReference>
<dbReference type="PANTHER" id="PTHR48069">
    <property type="entry name" value="DIHYDROFOLATE REDUCTASE"/>
    <property type="match status" value="1"/>
</dbReference>
<dbReference type="Pfam" id="PF00186">
    <property type="entry name" value="DHFR_1"/>
    <property type="match status" value="1"/>
</dbReference>
<organism evidence="8 9">
    <name type="scientific">Halomicrobium mukohataei</name>
    <dbReference type="NCBI Taxonomy" id="57705"/>
    <lineage>
        <taxon>Archaea</taxon>
        <taxon>Methanobacteriati</taxon>
        <taxon>Methanobacteriota</taxon>
        <taxon>Stenosarchaea group</taxon>
        <taxon>Halobacteria</taxon>
        <taxon>Halobacteriales</taxon>
        <taxon>Haloarculaceae</taxon>
        <taxon>Halomicrobium</taxon>
    </lineage>
</organism>
<dbReference type="EC" id="1.5.1.3" evidence="2"/>
<dbReference type="CDD" id="cd00209">
    <property type="entry name" value="DHFR"/>
    <property type="match status" value="1"/>
</dbReference>
<evidence type="ECO:0000256" key="1">
    <source>
        <dbReference type="ARBA" id="ARBA00004903"/>
    </source>
</evidence>
<dbReference type="InterPro" id="IPR024072">
    <property type="entry name" value="DHFR-like_dom_sf"/>
</dbReference>
<dbReference type="InterPro" id="IPR017925">
    <property type="entry name" value="DHFR_CS"/>
</dbReference>
<evidence type="ECO:0000256" key="2">
    <source>
        <dbReference type="ARBA" id="ARBA00012856"/>
    </source>
</evidence>
<protein>
    <recommendedName>
        <fullName evidence="2">dihydrofolate reductase</fullName>
        <ecNumber evidence="2">1.5.1.3</ecNumber>
    </recommendedName>
</protein>
<keyword evidence="4" id="KW-0521">NADP</keyword>
<keyword evidence="3" id="KW-0554">One-carbon metabolism</keyword>
<dbReference type="PRINTS" id="PR00070">
    <property type="entry name" value="DHFR"/>
</dbReference>
<evidence type="ECO:0000256" key="4">
    <source>
        <dbReference type="ARBA" id="ARBA00022857"/>
    </source>
</evidence>
<name>A0A847UI79_9EURY</name>
<dbReference type="InterPro" id="IPR001796">
    <property type="entry name" value="DHFR_dom"/>
</dbReference>
<dbReference type="GO" id="GO:0046654">
    <property type="term" value="P:tetrahydrofolate biosynthetic process"/>
    <property type="evidence" value="ECO:0007669"/>
    <property type="project" value="InterPro"/>
</dbReference>
<evidence type="ECO:0000256" key="3">
    <source>
        <dbReference type="ARBA" id="ARBA00022563"/>
    </source>
</evidence>
<comment type="similarity">
    <text evidence="6">Belongs to the dihydrofolate reductase family.</text>
</comment>
<dbReference type="GO" id="GO:0050661">
    <property type="term" value="F:NADP binding"/>
    <property type="evidence" value="ECO:0007669"/>
    <property type="project" value="InterPro"/>
</dbReference>
<dbReference type="PANTHER" id="PTHR48069:SF3">
    <property type="entry name" value="DIHYDROFOLATE REDUCTASE"/>
    <property type="match status" value="1"/>
</dbReference>
<dbReference type="GO" id="GO:0004146">
    <property type="term" value="F:dihydrofolate reductase activity"/>
    <property type="evidence" value="ECO:0007669"/>
    <property type="project" value="UniProtKB-EC"/>
</dbReference>
<accession>A0A847UI79</accession>
<reference evidence="8" key="1">
    <citation type="submission" date="2019-12" db="EMBL/GenBank/DDBJ databases">
        <title>Whole-genome sequence of Halomicrobium mukohataei pws1.</title>
        <authorList>
            <person name="Verma D.K."/>
            <person name="Gopal K."/>
            <person name="Prasad E.S."/>
        </authorList>
    </citation>
    <scope>NUCLEOTIDE SEQUENCE</scope>
    <source>
        <strain evidence="8">Pws1</strain>
    </source>
</reference>
<comment type="caution">
    <text evidence="8">The sequence shown here is derived from an EMBL/GenBank/DDBJ whole genome shotgun (WGS) entry which is preliminary data.</text>
</comment>
<proteinExistence type="inferred from homology"/>
<dbReference type="PROSITE" id="PS00075">
    <property type="entry name" value="DHFR_1"/>
    <property type="match status" value="1"/>
</dbReference>
<dbReference type="GO" id="GO:0046452">
    <property type="term" value="P:dihydrofolate metabolic process"/>
    <property type="evidence" value="ECO:0007669"/>
    <property type="project" value="TreeGrafter"/>
</dbReference>
<evidence type="ECO:0000313" key="9">
    <source>
        <dbReference type="Proteomes" id="UP000608662"/>
    </source>
</evidence>
<feature type="domain" description="DHFR" evidence="7">
    <location>
        <begin position="9"/>
        <end position="168"/>
    </location>
</feature>
<evidence type="ECO:0000256" key="6">
    <source>
        <dbReference type="RuleBase" id="RU004474"/>
    </source>
</evidence>
<dbReference type="Gene3D" id="3.40.430.10">
    <property type="entry name" value="Dihydrofolate Reductase, subunit A"/>
    <property type="match status" value="1"/>
</dbReference>
<dbReference type="EMBL" id="WOYG01000001">
    <property type="protein sequence ID" value="NLV11310.1"/>
    <property type="molecule type" value="Genomic_DNA"/>
</dbReference>
<dbReference type="GO" id="GO:0046655">
    <property type="term" value="P:folic acid metabolic process"/>
    <property type="evidence" value="ECO:0007669"/>
    <property type="project" value="TreeGrafter"/>
</dbReference>
<dbReference type="PROSITE" id="PS51330">
    <property type="entry name" value="DHFR_2"/>
    <property type="match status" value="1"/>
</dbReference>